<evidence type="ECO:0000313" key="7">
    <source>
        <dbReference type="EMBL" id="GJE99796.1"/>
    </source>
</evidence>
<dbReference type="InterPro" id="IPR002893">
    <property type="entry name" value="Znf_MYND"/>
</dbReference>
<keyword evidence="8" id="KW-1185">Reference proteome</keyword>
<protein>
    <submittedName>
        <fullName evidence="7">Zinc finger MYND domain-containing protein</fullName>
    </submittedName>
</protein>
<dbReference type="Gene3D" id="6.10.140.2220">
    <property type="match status" value="1"/>
</dbReference>
<dbReference type="GO" id="GO:0008270">
    <property type="term" value="F:zinc ion binding"/>
    <property type="evidence" value="ECO:0007669"/>
    <property type="project" value="UniProtKB-KW"/>
</dbReference>
<evidence type="ECO:0000256" key="1">
    <source>
        <dbReference type="ARBA" id="ARBA00022723"/>
    </source>
</evidence>
<evidence type="ECO:0000259" key="6">
    <source>
        <dbReference type="PROSITE" id="PS50865"/>
    </source>
</evidence>
<proteinExistence type="predicted"/>
<dbReference type="AlphaFoldDB" id="A0A9P3GS34"/>
<evidence type="ECO:0000313" key="8">
    <source>
        <dbReference type="Proteomes" id="UP000703269"/>
    </source>
</evidence>
<keyword evidence="1" id="KW-0479">Metal-binding</keyword>
<reference evidence="7 8" key="1">
    <citation type="submission" date="2021-08" db="EMBL/GenBank/DDBJ databases">
        <title>Draft Genome Sequence of Phanerochaete sordida strain YK-624.</title>
        <authorList>
            <person name="Mori T."/>
            <person name="Dohra H."/>
            <person name="Suzuki T."/>
            <person name="Kawagishi H."/>
            <person name="Hirai H."/>
        </authorList>
    </citation>
    <scope>NUCLEOTIDE SEQUENCE [LARGE SCALE GENOMIC DNA]</scope>
    <source>
        <strain evidence="7 8">YK-624</strain>
    </source>
</reference>
<dbReference type="OrthoDB" id="432970at2759"/>
<sequence>MVEWPEALPYVNLYMTTCVTYRDQPPLQTVLETVVKRLNAKNSIEALAGAQAGNVDDMMDMIFRTCTGCGAGKDYDQALLLLMQLTDDANPLQLSRSRRARGFAIMAHMCFEEGFTPDRGTMNIDAVHRGAVLADVAAKLGFVAPIVLRIADVVERTGFRRPETCPAGHSAARFAELTDLWRVYDQRKAELERRDGARDAKMLAMPNRYFCAAEGCGIEATHGSALSSCAGKCKQDWKPSYCSKECQRKDWPRHKPFCKADGTPDPSIVALRERIIRGESEPGEREEPQAVPATSGFVQRTPEEIASGRHERRMNIGMPEGGGVTMSSSTMTPEFMRDVQYHLQRLMNGEES</sequence>
<organism evidence="7 8">
    <name type="scientific">Phanerochaete sordida</name>
    <dbReference type="NCBI Taxonomy" id="48140"/>
    <lineage>
        <taxon>Eukaryota</taxon>
        <taxon>Fungi</taxon>
        <taxon>Dikarya</taxon>
        <taxon>Basidiomycota</taxon>
        <taxon>Agaricomycotina</taxon>
        <taxon>Agaricomycetes</taxon>
        <taxon>Polyporales</taxon>
        <taxon>Phanerochaetaceae</taxon>
        <taxon>Phanerochaete</taxon>
    </lineage>
</organism>
<feature type="region of interest" description="Disordered" evidence="5">
    <location>
        <begin position="278"/>
        <end position="330"/>
    </location>
</feature>
<evidence type="ECO:0000256" key="3">
    <source>
        <dbReference type="ARBA" id="ARBA00022833"/>
    </source>
</evidence>
<dbReference type="Pfam" id="PF01753">
    <property type="entry name" value="zf-MYND"/>
    <property type="match status" value="1"/>
</dbReference>
<feature type="compositionally biased region" description="Basic and acidic residues" evidence="5">
    <location>
        <begin position="278"/>
        <end position="288"/>
    </location>
</feature>
<comment type="caution">
    <text evidence="7">The sequence shown here is derived from an EMBL/GenBank/DDBJ whole genome shotgun (WGS) entry which is preliminary data.</text>
</comment>
<evidence type="ECO:0000256" key="4">
    <source>
        <dbReference type="PROSITE-ProRule" id="PRU00134"/>
    </source>
</evidence>
<feature type="domain" description="MYND-type" evidence="6">
    <location>
        <begin position="213"/>
        <end position="258"/>
    </location>
</feature>
<keyword evidence="3" id="KW-0862">Zinc</keyword>
<dbReference type="PROSITE" id="PS50865">
    <property type="entry name" value="ZF_MYND_2"/>
    <property type="match status" value="1"/>
</dbReference>
<gene>
    <name evidence="7" type="ORF">PsYK624_160670</name>
</gene>
<name>A0A9P3GS34_9APHY</name>
<dbReference type="SUPFAM" id="SSF144232">
    <property type="entry name" value="HIT/MYND zinc finger-like"/>
    <property type="match status" value="1"/>
</dbReference>
<evidence type="ECO:0000256" key="2">
    <source>
        <dbReference type="ARBA" id="ARBA00022771"/>
    </source>
</evidence>
<evidence type="ECO:0000256" key="5">
    <source>
        <dbReference type="SAM" id="MobiDB-lite"/>
    </source>
</evidence>
<keyword evidence="2 4" id="KW-0863">Zinc-finger</keyword>
<dbReference type="EMBL" id="BPQB01000120">
    <property type="protein sequence ID" value="GJE99796.1"/>
    <property type="molecule type" value="Genomic_DNA"/>
</dbReference>
<dbReference type="Proteomes" id="UP000703269">
    <property type="component" value="Unassembled WGS sequence"/>
</dbReference>
<accession>A0A9P3GS34</accession>